<proteinExistence type="inferred from homology"/>
<comment type="similarity">
    <text evidence="1 3">Belongs to the enoyl-CoA hydratase/isomerase family.</text>
</comment>
<sequence length="274" mass="29431">MTTETLTLRDTKLVLDDGIATLSHERPAARNALSMDMRQDYREALDRIEADRSIRALVITGSGGSFCAGGDLKSLKQRLADPAEQAPDSMRRRIAGGHAWLFKRLQGLEIPVIAAVDGPAYGAGFSLALTADFVLASSRAAFCMSFAKVGLVPDMGAFYLLPRAVGLPMAKELAFTARRVGVEEAKTLGIVHSIHAPEALPEAAAAFARRFIDAPREAIALSKQLFNRSYESDYDTMAAMESQAQAIAAAAPYHGEAVAAFLSGQPAKFDWDRG</sequence>
<dbReference type="PANTHER" id="PTHR11941:SF133">
    <property type="entry name" value="1,2-EPOXYPHENYLACETYL-COA ISOMERASE"/>
    <property type="match status" value="1"/>
</dbReference>
<dbReference type="InterPro" id="IPR001753">
    <property type="entry name" value="Enoyl-CoA_hydra/iso"/>
</dbReference>
<evidence type="ECO:0000256" key="2">
    <source>
        <dbReference type="ARBA" id="ARBA00023239"/>
    </source>
</evidence>
<gene>
    <name evidence="4" type="ORF">SNE35_07935</name>
</gene>
<dbReference type="InterPro" id="IPR014748">
    <property type="entry name" value="Enoyl-CoA_hydra_C"/>
</dbReference>
<dbReference type="EMBL" id="JAXCLA010000002">
    <property type="protein sequence ID" value="MDY0744432.1"/>
    <property type="molecule type" value="Genomic_DNA"/>
</dbReference>
<evidence type="ECO:0000313" key="5">
    <source>
        <dbReference type="Proteomes" id="UP001285263"/>
    </source>
</evidence>
<keyword evidence="5" id="KW-1185">Reference proteome</keyword>
<comment type="caution">
    <text evidence="4">The sequence shown here is derived from an EMBL/GenBank/DDBJ whole genome shotgun (WGS) entry which is preliminary data.</text>
</comment>
<dbReference type="Proteomes" id="UP001285263">
    <property type="component" value="Unassembled WGS sequence"/>
</dbReference>
<evidence type="ECO:0000256" key="1">
    <source>
        <dbReference type="ARBA" id="ARBA00005254"/>
    </source>
</evidence>
<accession>A0ABU5DH11</accession>
<dbReference type="PANTHER" id="PTHR11941">
    <property type="entry name" value="ENOYL-COA HYDRATASE-RELATED"/>
    <property type="match status" value="1"/>
</dbReference>
<protein>
    <submittedName>
        <fullName evidence="4">Enoyl-CoA hydratase/isomerase family protein</fullName>
    </submittedName>
</protein>
<dbReference type="CDD" id="cd06558">
    <property type="entry name" value="crotonase-like"/>
    <property type="match status" value="1"/>
</dbReference>
<dbReference type="Pfam" id="PF00378">
    <property type="entry name" value="ECH_1"/>
    <property type="match status" value="1"/>
</dbReference>
<evidence type="ECO:0000313" key="4">
    <source>
        <dbReference type="EMBL" id="MDY0744432.1"/>
    </source>
</evidence>
<keyword evidence="2" id="KW-0456">Lyase</keyword>
<dbReference type="InterPro" id="IPR029045">
    <property type="entry name" value="ClpP/crotonase-like_dom_sf"/>
</dbReference>
<dbReference type="SUPFAM" id="SSF52096">
    <property type="entry name" value="ClpP/crotonase"/>
    <property type="match status" value="1"/>
</dbReference>
<evidence type="ECO:0000256" key="3">
    <source>
        <dbReference type="RuleBase" id="RU003707"/>
    </source>
</evidence>
<dbReference type="InterPro" id="IPR018376">
    <property type="entry name" value="Enoyl-CoA_hyd/isom_CS"/>
</dbReference>
<dbReference type="Gene3D" id="1.10.12.10">
    <property type="entry name" value="Lyase 2-enoyl-coa Hydratase, Chain A, domain 2"/>
    <property type="match status" value="1"/>
</dbReference>
<dbReference type="PROSITE" id="PS00166">
    <property type="entry name" value="ENOYL_COA_HYDRATASE"/>
    <property type="match status" value="1"/>
</dbReference>
<organism evidence="4 5">
    <name type="scientific">Roseateles agri</name>
    <dbReference type="NCBI Taxonomy" id="3098619"/>
    <lineage>
        <taxon>Bacteria</taxon>
        <taxon>Pseudomonadati</taxon>
        <taxon>Pseudomonadota</taxon>
        <taxon>Betaproteobacteria</taxon>
        <taxon>Burkholderiales</taxon>
        <taxon>Sphaerotilaceae</taxon>
        <taxon>Roseateles</taxon>
    </lineage>
</organism>
<name>A0ABU5DH11_9BURK</name>
<reference evidence="4 5" key="1">
    <citation type="submission" date="2023-11" db="EMBL/GenBank/DDBJ databases">
        <title>Paucibacter sp. nov., isolated from fresh soil in Korea.</title>
        <authorList>
            <person name="Le N.T.T."/>
        </authorList>
    </citation>
    <scope>NUCLEOTIDE SEQUENCE [LARGE SCALE GENOMIC DNA]</scope>
    <source>
        <strain evidence="4 5">R3-3</strain>
    </source>
</reference>
<dbReference type="RefSeq" id="WP_320422320.1">
    <property type="nucleotide sequence ID" value="NZ_JAXCLA010000002.1"/>
</dbReference>
<dbReference type="Gene3D" id="3.90.226.10">
    <property type="entry name" value="2-enoyl-CoA Hydratase, Chain A, domain 1"/>
    <property type="match status" value="1"/>
</dbReference>